<gene>
    <name evidence="1" type="ORF">LEP1GSC195_1388</name>
</gene>
<comment type="caution">
    <text evidence="1">The sequence shown here is derived from an EMBL/GenBank/DDBJ whole genome shotgun (WGS) entry which is preliminary data.</text>
</comment>
<accession>R8ZY81</accession>
<evidence type="ECO:0000313" key="1">
    <source>
        <dbReference type="EMBL" id="EOQ94787.1"/>
    </source>
</evidence>
<name>R8ZY81_9LEPT</name>
<evidence type="ECO:0000313" key="2">
    <source>
        <dbReference type="Proteomes" id="UP000013984"/>
    </source>
</evidence>
<proteinExistence type="predicted"/>
<dbReference type="OrthoDB" id="332345at2"/>
<dbReference type="RefSeq" id="WP_015683097.1">
    <property type="nucleotide sequence ID" value="NZ_AOGZ02000020.1"/>
</dbReference>
<keyword evidence="2" id="KW-1185">Reference proteome</keyword>
<sequence>MRKLKMLLILSITLNCSTITNIDNSHFVQKNEKTEYSLHIAYEYYVNNELFDQPLQINEGDYLIQKDIKYIKECIKTELSNSKISIDSTSAPNELELNIVFKNNYPFLLAFVSGLTMTLLPAYFDTDLEIQARLFNRQTKFYSNKIINSGKMRTYIGIIPLFGLPFSNSSNNRNFLIQNLIKKTLNDIKI</sequence>
<dbReference type="EMBL" id="AOGZ02000020">
    <property type="protein sequence ID" value="EOQ94787.1"/>
    <property type="molecule type" value="Genomic_DNA"/>
</dbReference>
<dbReference type="Proteomes" id="UP000013984">
    <property type="component" value="Unassembled WGS sequence"/>
</dbReference>
<reference evidence="1" key="1">
    <citation type="submission" date="2013-04" db="EMBL/GenBank/DDBJ databases">
        <authorList>
            <person name="Harkins D.M."/>
            <person name="Durkin A.S."/>
            <person name="Brinkac L.M."/>
            <person name="Haft D.H."/>
            <person name="Selengut J.D."/>
            <person name="Sanka R."/>
            <person name="DePew J."/>
            <person name="Purushe J."/>
            <person name="Galloway R.L."/>
            <person name="Vinetz J.M."/>
            <person name="Sutton G.G."/>
            <person name="Nierman W.C."/>
            <person name="Fouts D.E."/>
        </authorList>
    </citation>
    <scope>NUCLEOTIDE SEQUENCE [LARGE SCALE GENOMIC DNA]</scope>
    <source>
        <strain evidence="1">CDC</strain>
    </source>
</reference>
<protein>
    <recommendedName>
        <fullName evidence="3">Lipoprotein</fullName>
    </recommendedName>
</protein>
<organism evidence="1 2">
    <name type="scientific">Leptospira wolbachii serovar Codice str. CDC</name>
    <dbReference type="NCBI Taxonomy" id="1218599"/>
    <lineage>
        <taxon>Bacteria</taxon>
        <taxon>Pseudomonadati</taxon>
        <taxon>Spirochaetota</taxon>
        <taxon>Spirochaetia</taxon>
        <taxon>Leptospirales</taxon>
        <taxon>Leptospiraceae</taxon>
        <taxon>Leptospira</taxon>
    </lineage>
</organism>
<evidence type="ECO:0008006" key="3">
    <source>
        <dbReference type="Google" id="ProtNLM"/>
    </source>
</evidence>
<dbReference type="STRING" id="1218599.LEP1GSC195_1388"/>
<dbReference type="AlphaFoldDB" id="R8ZY81"/>